<name>A0ABR9E7T2_9GAMM</name>
<accession>A0ABR9E7T2</accession>
<dbReference type="Pfam" id="PF24689">
    <property type="entry name" value="TriTu"/>
    <property type="match status" value="1"/>
</dbReference>
<protein>
    <submittedName>
        <fullName evidence="1">Uncharacterized protein</fullName>
    </submittedName>
</protein>
<dbReference type="RefSeq" id="WP_192506513.1">
    <property type="nucleotide sequence ID" value="NZ_AQGV01000011.1"/>
</dbReference>
<sequence length="97" mass="11362">MLKEVVNWIESKSNVFTMHGCEVEVLHSPEESETQSITVDFECENYYCRLIFWDAGYGHVEVVDVNTEETVLDQSFDVVEHLRTEKPFHDFLIKMTS</sequence>
<keyword evidence="2" id="KW-1185">Reference proteome</keyword>
<gene>
    <name evidence="1" type="ORF">PAUR_a0344</name>
</gene>
<evidence type="ECO:0000313" key="2">
    <source>
        <dbReference type="Proteomes" id="UP000615755"/>
    </source>
</evidence>
<dbReference type="Proteomes" id="UP000615755">
    <property type="component" value="Unassembled WGS sequence"/>
</dbReference>
<reference evidence="1 2" key="1">
    <citation type="submission" date="2015-03" db="EMBL/GenBank/DDBJ databases">
        <title>Genome sequence of Pseudoalteromonas aurantia.</title>
        <authorList>
            <person name="Xie B.-B."/>
            <person name="Rong J.-C."/>
            <person name="Qin Q.-L."/>
            <person name="Zhang Y.-Z."/>
        </authorList>
    </citation>
    <scope>NUCLEOTIDE SEQUENCE [LARGE SCALE GENOMIC DNA]</scope>
    <source>
        <strain evidence="1 2">208</strain>
    </source>
</reference>
<organism evidence="1 2">
    <name type="scientific">Pseudoalteromonas aurantia 208</name>
    <dbReference type="NCBI Taxonomy" id="1314867"/>
    <lineage>
        <taxon>Bacteria</taxon>
        <taxon>Pseudomonadati</taxon>
        <taxon>Pseudomonadota</taxon>
        <taxon>Gammaproteobacteria</taxon>
        <taxon>Alteromonadales</taxon>
        <taxon>Pseudoalteromonadaceae</taxon>
        <taxon>Pseudoalteromonas</taxon>
    </lineage>
</organism>
<comment type="caution">
    <text evidence="1">The sequence shown here is derived from an EMBL/GenBank/DDBJ whole genome shotgun (WGS) entry which is preliminary data.</text>
</comment>
<dbReference type="InterPro" id="IPR057062">
    <property type="entry name" value="TriTu"/>
</dbReference>
<dbReference type="EMBL" id="AQGV01000011">
    <property type="protein sequence ID" value="MBE0367048.1"/>
    <property type="molecule type" value="Genomic_DNA"/>
</dbReference>
<proteinExistence type="predicted"/>
<evidence type="ECO:0000313" key="1">
    <source>
        <dbReference type="EMBL" id="MBE0367048.1"/>
    </source>
</evidence>